<dbReference type="InterPro" id="IPR012959">
    <property type="entry name" value="CPL_dom"/>
</dbReference>
<dbReference type="PANTHER" id="PTHR13389">
    <property type="entry name" value="PUMILIO HOMOLOG 3"/>
    <property type="match status" value="1"/>
</dbReference>
<sequence length="667" mass="74326">MSIDTEHSSKTKKDLLKKRNNSGTFHVENPKKMKKAAKNSNSEERAMKKKKAPLVPDDVDSMEINAMKSVKQKRHLDGETNEGSPPKKKKFTPKSHVKGKPKNGFGSHSKNPKQPNAASEKPDWNKFKEDKKALREKRRAAQKAADSYDVSLEAKKILESIRSRKCPATEQVKQLEKLHTLLKGKLLSVAYAHDMSRVVETMLKLAHSHKKAEILKSIILELLPEVLLMSKRKYAIHVVRAMIAHSLPSERSEILKKFSGYVTKILGHKIGNVALADLHSKIKPEEQSILQKELYGGAHKLITTEPVLGLEVIFKILPNMKESTLTNTKEILMALFEKNVVESPIVHAVLLDYLGFAKPEDQSEMLELAKNHIKALTQSKDGVHIAMMCVWLSGPKARKKMVKDLKEGFVSLACGEHTHMLLLAIFDSLDDTVLVQKAVLTELLAGDLSPLLNNTYGRKVLMYLCSRRDPKLFTAPVVATLAQGDNNPHSKKDANIRAEELQKFSVPFLLEHIAQNTSVWMDNNANLPLALAAMKAGTGDKLQPALKAIAKHTANPPKSKQMGIDLRIADNTGCHMVLKKLAQHDKVFAESGLATFGEALIAQLTDQHYLAWLKNNHCCFLLLEILKNGTSEVTEMLRSKIKSLSSSVWSNKKEVIPAGGVRIKELL</sequence>
<evidence type="ECO:0000256" key="3">
    <source>
        <dbReference type="SAM" id="MobiDB-lite"/>
    </source>
</evidence>
<dbReference type="Pfam" id="PF08144">
    <property type="entry name" value="CPL"/>
    <property type="match status" value="1"/>
</dbReference>
<dbReference type="GeneID" id="113202155"/>
<feature type="compositionally biased region" description="Polar residues" evidence="3">
    <location>
        <begin position="106"/>
        <end position="117"/>
    </location>
</feature>
<reference evidence="6" key="1">
    <citation type="submission" date="2025-08" db="UniProtKB">
        <authorList>
            <consortium name="RefSeq"/>
        </authorList>
    </citation>
    <scope>IDENTIFICATION</scope>
    <source>
        <tissue evidence="6">Whole organism</tissue>
    </source>
</reference>
<dbReference type="KEGG" id="foc:113202155"/>
<feature type="compositionally biased region" description="Basic residues" evidence="3">
    <location>
        <begin position="86"/>
        <end position="101"/>
    </location>
</feature>
<dbReference type="OrthoDB" id="497380at2759"/>
<proteinExistence type="predicted"/>
<protein>
    <submittedName>
        <fullName evidence="6">Pumilio homolog 3 isoform X1</fullName>
    </submittedName>
</protein>
<evidence type="ECO:0000259" key="4">
    <source>
        <dbReference type="PROSITE" id="PS50303"/>
    </source>
</evidence>
<dbReference type="Proteomes" id="UP000504606">
    <property type="component" value="Unplaced"/>
</dbReference>
<dbReference type="PANTHER" id="PTHR13389:SF0">
    <property type="entry name" value="PUMILIO HOMOLOG 3"/>
    <property type="match status" value="1"/>
</dbReference>
<dbReference type="CTD" id="33112"/>
<dbReference type="PROSITE" id="PS50303">
    <property type="entry name" value="PUM_HD"/>
    <property type="match status" value="1"/>
</dbReference>
<dbReference type="AlphaFoldDB" id="A0A6J1RSP3"/>
<keyword evidence="5" id="KW-1185">Reference proteome</keyword>
<feature type="region of interest" description="Disordered" evidence="3">
    <location>
        <begin position="1"/>
        <end position="127"/>
    </location>
</feature>
<dbReference type="InterPro" id="IPR001313">
    <property type="entry name" value="Pumilio_RNA-bd_rpt"/>
</dbReference>
<dbReference type="RefSeq" id="XP_026272039.1">
    <property type="nucleotide sequence ID" value="XM_026416254.1"/>
</dbReference>
<dbReference type="GO" id="GO:0005730">
    <property type="term" value="C:nucleolus"/>
    <property type="evidence" value="ECO:0007669"/>
    <property type="project" value="TreeGrafter"/>
</dbReference>
<evidence type="ECO:0000313" key="6">
    <source>
        <dbReference type="RefSeq" id="XP_026272039.1"/>
    </source>
</evidence>
<dbReference type="InterPro" id="IPR011989">
    <property type="entry name" value="ARM-like"/>
</dbReference>
<dbReference type="InterPro" id="IPR033133">
    <property type="entry name" value="PUM-HD"/>
</dbReference>
<dbReference type="SUPFAM" id="SSF48371">
    <property type="entry name" value="ARM repeat"/>
    <property type="match status" value="1"/>
</dbReference>
<evidence type="ECO:0000256" key="2">
    <source>
        <dbReference type="ARBA" id="ARBA00022884"/>
    </source>
</evidence>
<dbReference type="InterPro" id="IPR040059">
    <property type="entry name" value="PUM3"/>
</dbReference>
<feature type="domain" description="PUM-HD" evidence="4">
    <location>
        <begin position="153"/>
        <end position="505"/>
    </location>
</feature>
<dbReference type="GO" id="GO:0006417">
    <property type="term" value="P:regulation of translation"/>
    <property type="evidence" value="ECO:0007669"/>
    <property type="project" value="TreeGrafter"/>
</dbReference>
<gene>
    <name evidence="6" type="primary">LOC113202155</name>
</gene>
<dbReference type="GO" id="GO:0003729">
    <property type="term" value="F:mRNA binding"/>
    <property type="evidence" value="ECO:0007669"/>
    <property type="project" value="TreeGrafter"/>
</dbReference>
<name>A0A6J1RSP3_FRAOC</name>
<dbReference type="Gene3D" id="1.25.10.10">
    <property type="entry name" value="Leucine-rich Repeat Variant"/>
    <property type="match status" value="2"/>
</dbReference>
<evidence type="ECO:0000256" key="1">
    <source>
        <dbReference type="ARBA" id="ARBA00022737"/>
    </source>
</evidence>
<feature type="compositionally biased region" description="Basic and acidic residues" evidence="3">
    <location>
        <begin position="1"/>
        <end position="14"/>
    </location>
</feature>
<accession>A0A6J1RSP3</accession>
<keyword evidence="1" id="KW-0677">Repeat</keyword>
<keyword evidence="2" id="KW-0694">RNA-binding</keyword>
<dbReference type="SMART" id="SM00025">
    <property type="entry name" value="Pumilio"/>
    <property type="match status" value="4"/>
</dbReference>
<organism evidence="5 6">
    <name type="scientific">Frankliniella occidentalis</name>
    <name type="common">Western flower thrips</name>
    <name type="synonym">Euthrips occidentalis</name>
    <dbReference type="NCBI Taxonomy" id="133901"/>
    <lineage>
        <taxon>Eukaryota</taxon>
        <taxon>Metazoa</taxon>
        <taxon>Ecdysozoa</taxon>
        <taxon>Arthropoda</taxon>
        <taxon>Hexapoda</taxon>
        <taxon>Insecta</taxon>
        <taxon>Pterygota</taxon>
        <taxon>Neoptera</taxon>
        <taxon>Paraneoptera</taxon>
        <taxon>Thysanoptera</taxon>
        <taxon>Terebrantia</taxon>
        <taxon>Thripoidea</taxon>
        <taxon>Thripidae</taxon>
        <taxon>Frankliniella</taxon>
    </lineage>
</organism>
<dbReference type="InterPro" id="IPR016024">
    <property type="entry name" value="ARM-type_fold"/>
</dbReference>
<evidence type="ECO:0000313" key="5">
    <source>
        <dbReference type="Proteomes" id="UP000504606"/>
    </source>
</evidence>